<dbReference type="InterPro" id="IPR038765">
    <property type="entry name" value="Papain-like_cys_pep_sf"/>
</dbReference>
<keyword evidence="3" id="KW-0645">Protease</keyword>
<evidence type="ECO:0000259" key="2">
    <source>
        <dbReference type="SMART" id="SM00645"/>
    </source>
</evidence>
<dbReference type="EMBL" id="FQXV01000010">
    <property type="protein sequence ID" value="SHI15095.1"/>
    <property type="molecule type" value="Genomic_DNA"/>
</dbReference>
<dbReference type="InterPro" id="IPR013128">
    <property type="entry name" value="Peptidase_C1A"/>
</dbReference>
<protein>
    <submittedName>
        <fullName evidence="3">Cysteine protease, C1A family</fullName>
    </submittedName>
</protein>
<dbReference type="PANTHER" id="PTHR12411">
    <property type="entry name" value="CYSTEINE PROTEASE FAMILY C1-RELATED"/>
    <property type="match status" value="1"/>
</dbReference>
<organism evidence="3 4">
    <name type="scientific">Sporobacter termitidis DSM 10068</name>
    <dbReference type="NCBI Taxonomy" id="1123282"/>
    <lineage>
        <taxon>Bacteria</taxon>
        <taxon>Bacillati</taxon>
        <taxon>Bacillota</taxon>
        <taxon>Clostridia</taxon>
        <taxon>Eubacteriales</taxon>
        <taxon>Oscillospiraceae</taxon>
        <taxon>Sporobacter</taxon>
    </lineage>
</organism>
<dbReference type="RefSeq" id="WP_073080220.1">
    <property type="nucleotide sequence ID" value="NZ_FQXV01000010.1"/>
</dbReference>
<evidence type="ECO:0000313" key="4">
    <source>
        <dbReference type="Proteomes" id="UP000183995"/>
    </source>
</evidence>
<dbReference type="Pfam" id="PF00112">
    <property type="entry name" value="Peptidase_C1"/>
    <property type="match status" value="1"/>
</dbReference>
<sequence length="247" mass="27756">MQHVYNLVRQEPDARDYKRPRLAVEKLPPIIDLRPKCSPVYDQGVLGACTGNAGAEAAKLVMNLRFDPSRLYLYYTVRLIEGTVELDCGAQMRDVCDALHKYGICSESCWPYDVTKFAKKPTKKACTAAAKHKITEYATFDGDTVNDIQQIRAYLAKKSLPVLIGMDVYSSFESDEVARTGIVPMPDTSTEQLLGGHAVLIVGYDDTRKVLIVRNSWGDGWGDKGYFYLPYDYVENKLAYDTWTIVA</sequence>
<dbReference type="Proteomes" id="UP000183995">
    <property type="component" value="Unassembled WGS sequence"/>
</dbReference>
<dbReference type="GO" id="GO:0008234">
    <property type="term" value="F:cysteine-type peptidase activity"/>
    <property type="evidence" value="ECO:0007669"/>
    <property type="project" value="InterPro"/>
</dbReference>
<name>A0A1M5YSW5_9FIRM</name>
<proteinExistence type="inferred from homology"/>
<evidence type="ECO:0000256" key="1">
    <source>
        <dbReference type="ARBA" id="ARBA00008455"/>
    </source>
</evidence>
<dbReference type="STRING" id="1123282.SAMN02745823_02821"/>
<dbReference type="SUPFAM" id="SSF54001">
    <property type="entry name" value="Cysteine proteinases"/>
    <property type="match status" value="1"/>
</dbReference>
<gene>
    <name evidence="3" type="ORF">SAMN02745823_02821</name>
</gene>
<keyword evidence="4" id="KW-1185">Reference proteome</keyword>
<dbReference type="OrthoDB" id="3648721at2"/>
<dbReference type="PROSITE" id="PS00639">
    <property type="entry name" value="THIOL_PROTEASE_HIS"/>
    <property type="match status" value="1"/>
</dbReference>
<feature type="domain" description="Peptidase C1A papain C-terminal" evidence="2">
    <location>
        <begin position="27"/>
        <end position="242"/>
    </location>
</feature>
<dbReference type="InterPro" id="IPR000668">
    <property type="entry name" value="Peptidase_C1A_C"/>
</dbReference>
<dbReference type="SMART" id="SM00645">
    <property type="entry name" value="Pept_C1"/>
    <property type="match status" value="1"/>
</dbReference>
<comment type="similarity">
    <text evidence="1">Belongs to the peptidase C1 family.</text>
</comment>
<dbReference type="Gene3D" id="3.90.70.10">
    <property type="entry name" value="Cysteine proteinases"/>
    <property type="match status" value="1"/>
</dbReference>
<keyword evidence="3" id="KW-0378">Hydrolase</keyword>
<dbReference type="CDD" id="cd02619">
    <property type="entry name" value="Peptidase_C1"/>
    <property type="match status" value="1"/>
</dbReference>
<evidence type="ECO:0000313" key="3">
    <source>
        <dbReference type="EMBL" id="SHI15095.1"/>
    </source>
</evidence>
<dbReference type="AlphaFoldDB" id="A0A1M5YSW5"/>
<dbReference type="GO" id="GO:0006508">
    <property type="term" value="P:proteolysis"/>
    <property type="evidence" value="ECO:0007669"/>
    <property type="project" value="UniProtKB-KW"/>
</dbReference>
<dbReference type="InterPro" id="IPR025660">
    <property type="entry name" value="Pept_his_AS"/>
</dbReference>
<reference evidence="3 4" key="1">
    <citation type="submission" date="2016-11" db="EMBL/GenBank/DDBJ databases">
        <authorList>
            <person name="Jaros S."/>
            <person name="Januszkiewicz K."/>
            <person name="Wedrychowicz H."/>
        </authorList>
    </citation>
    <scope>NUCLEOTIDE SEQUENCE [LARGE SCALE GENOMIC DNA]</scope>
    <source>
        <strain evidence="3 4">DSM 10068</strain>
    </source>
</reference>
<accession>A0A1M5YSW5</accession>